<proteinExistence type="inferred from homology"/>
<dbReference type="InterPro" id="IPR036761">
    <property type="entry name" value="TTHA0802/YceI-like_sf"/>
</dbReference>
<dbReference type="PANTHER" id="PTHR34406">
    <property type="entry name" value="PROTEIN YCEI"/>
    <property type="match status" value="1"/>
</dbReference>
<dbReference type="AlphaFoldDB" id="A0A6J4I2J2"/>
<evidence type="ECO:0000256" key="1">
    <source>
        <dbReference type="ARBA" id="ARBA00008812"/>
    </source>
</evidence>
<evidence type="ECO:0000313" key="3">
    <source>
        <dbReference type="EMBL" id="CAA9240783.1"/>
    </source>
</evidence>
<dbReference type="EMBL" id="CADCTB010000106">
    <property type="protein sequence ID" value="CAA9240783.1"/>
    <property type="molecule type" value="Genomic_DNA"/>
</dbReference>
<protein>
    <submittedName>
        <fullName evidence="3">Protein yceI</fullName>
    </submittedName>
</protein>
<sequence length="189" mass="20791">MATTFTREHQGVQVPEAGTYAFDQGHTTIEFVGRHLMITKVRGRFTDFSGQIVIGEAPENSSVEVTINTASVDSSDEKRDGHLRSPDFLDVENYPTITFRSTEVEIAGDGTAKVTGDLTVKDVTRPVTLDVEFDGAQADPWGGQRLGFSAHTDIDREDWGLTWNVALETGGMLVSKKVRLEFNVEAVKQ</sequence>
<organism evidence="3">
    <name type="scientific">uncultured Acidimicrobiales bacterium</name>
    <dbReference type="NCBI Taxonomy" id="310071"/>
    <lineage>
        <taxon>Bacteria</taxon>
        <taxon>Bacillati</taxon>
        <taxon>Actinomycetota</taxon>
        <taxon>Acidimicrobiia</taxon>
        <taxon>Acidimicrobiales</taxon>
        <taxon>environmental samples</taxon>
    </lineage>
</organism>
<feature type="domain" description="Lipid/polyisoprenoid-binding YceI-like" evidence="2">
    <location>
        <begin position="19"/>
        <end position="187"/>
    </location>
</feature>
<dbReference type="PANTHER" id="PTHR34406:SF1">
    <property type="entry name" value="PROTEIN YCEI"/>
    <property type="match status" value="1"/>
</dbReference>
<dbReference type="Pfam" id="PF04264">
    <property type="entry name" value="YceI"/>
    <property type="match status" value="1"/>
</dbReference>
<name>A0A6J4I2J2_9ACTN</name>
<comment type="similarity">
    <text evidence="1">Belongs to the UPF0312 family.</text>
</comment>
<gene>
    <name evidence="3" type="ORF">AVDCRST_MAG10-1768</name>
</gene>
<dbReference type="Gene3D" id="2.40.128.110">
    <property type="entry name" value="Lipid/polyisoprenoid-binding, YceI-like"/>
    <property type="match status" value="1"/>
</dbReference>
<reference evidence="3" key="1">
    <citation type="submission" date="2020-02" db="EMBL/GenBank/DDBJ databases">
        <authorList>
            <person name="Meier V. D."/>
        </authorList>
    </citation>
    <scope>NUCLEOTIDE SEQUENCE</scope>
    <source>
        <strain evidence="3">AVDCRST_MAG10</strain>
    </source>
</reference>
<evidence type="ECO:0000259" key="2">
    <source>
        <dbReference type="SMART" id="SM00867"/>
    </source>
</evidence>
<accession>A0A6J4I2J2</accession>
<dbReference type="SMART" id="SM00867">
    <property type="entry name" value="YceI"/>
    <property type="match status" value="1"/>
</dbReference>
<dbReference type="SUPFAM" id="SSF101874">
    <property type="entry name" value="YceI-like"/>
    <property type="match status" value="1"/>
</dbReference>
<dbReference type="InterPro" id="IPR007372">
    <property type="entry name" value="Lipid/polyisoprenoid-bd_YceI"/>
</dbReference>